<dbReference type="PANTHER" id="PTHR31973">
    <property type="entry name" value="POLYPROTEIN, PUTATIVE-RELATED"/>
    <property type="match status" value="1"/>
</dbReference>
<dbReference type="Pfam" id="PF04434">
    <property type="entry name" value="SWIM"/>
    <property type="match status" value="1"/>
</dbReference>
<proteinExistence type="predicted"/>
<evidence type="ECO:0000259" key="6">
    <source>
        <dbReference type="PROSITE" id="PS50966"/>
    </source>
</evidence>
<feature type="region of interest" description="Disordered" evidence="5">
    <location>
        <begin position="736"/>
        <end position="826"/>
    </location>
</feature>
<evidence type="ECO:0000256" key="2">
    <source>
        <dbReference type="ARBA" id="ARBA00022771"/>
    </source>
</evidence>
<organism evidence="7 8">
    <name type="scientific">Brassica campestris</name>
    <name type="common">Field mustard</name>
    <dbReference type="NCBI Taxonomy" id="3711"/>
    <lineage>
        <taxon>Eukaryota</taxon>
        <taxon>Viridiplantae</taxon>
        <taxon>Streptophyta</taxon>
        <taxon>Embryophyta</taxon>
        <taxon>Tracheophyta</taxon>
        <taxon>Spermatophyta</taxon>
        <taxon>Magnoliopsida</taxon>
        <taxon>eudicotyledons</taxon>
        <taxon>Gunneridae</taxon>
        <taxon>Pentapetalae</taxon>
        <taxon>rosids</taxon>
        <taxon>malvids</taxon>
        <taxon>Brassicales</taxon>
        <taxon>Brassicaceae</taxon>
        <taxon>Brassiceae</taxon>
        <taxon>Brassica</taxon>
    </lineage>
</organism>
<dbReference type="PROSITE" id="PS50966">
    <property type="entry name" value="ZF_SWIM"/>
    <property type="match status" value="1"/>
</dbReference>
<dbReference type="PANTHER" id="PTHR31973:SF187">
    <property type="entry name" value="MUTATOR TRANSPOSASE MUDRA PROTEIN"/>
    <property type="match status" value="1"/>
</dbReference>
<protein>
    <recommendedName>
        <fullName evidence="6">SWIM-type domain-containing protein</fullName>
    </recommendedName>
</protein>
<feature type="compositionally biased region" description="Acidic residues" evidence="5">
    <location>
        <begin position="200"/>
        <end position="222"/>
    </location>
</feature>
<dbReference type="InterPro" id="IPR018289">
    <property type="entry name" value="MULE_transposase_dom"/>
</dbReference>
<feature type="region of interest" description="Disordered" evidence="5">
    <location>
        <begin position="200"/>
        <end position="225"/>
    </location>
</feature>
<dbReference type="Proteomes" id="UP000264353">
    <property type="component" value="Chromosome A7"/>
</dbReference>
<keyword evidence="1" id="KW-0479">Metal-binding</keyword>
<evidence type="ECO:0000256" key="1">
    <source>
        <dbReference type="ARBA" id="ARBA00022723"/>
    </source>
</evidence>
<evidence type="ECO:0000256" key="5">
    <source>
        <dbReference type="SAM" id="MobiDB-lite"/>
    </source>
</evidence>
<feature type="domain" description="SWIM-type" evidence="6">
    <location>
        <begin position="661"/>
        <end position="693"/>
    </location>
</feature>
<dbReference type="InterPro" id="IPR007527">
    <property type="entry name" value="Znf_SWIM"/>
</dbReference>
<gene>
    <name evidence="7" type="ORF">BRARA_G03404</name>
</gene>
<evidence type="ECO:0000313" key="7">
    <source>
        <dbReference type="EMBL" id="RID56188.1"/>
    </source>
</evidence>
<keyword evidence="3" id="KW-0862">Zinc</keyword>
<evidence type="ECO:0000256" key="4">
    <source>
        <dbReference type="PROSITE-ProRule" id="PRU00325"/>
    </source>
</evidence>
<dbReference type="Pfam" id="PF03108">
    <property type="entry name" value="DBD_Tnp_Mut"/>
    <property type="match status" value="1"/>
</dbReference>
<dbReference type="SMART" id="SM00575">
    <property type="entry name" value="ZnF_PMZ"/>
    <property type="match status" value="1"/>
</dbReference>
<feature type="region of interest" description="Disordered" evidence="5">
    <location>
        <begin position="141"/>
        <end position="182"/>
    </location>
</feature>
<keyword evidence="2 4" id="KW-0863">Zinc-finger</keyword>
<feature type="compositionally biased region" description="Basic residues" evidence="5">
    <location>
        <begin position="742"/>
        <end position="752"/>
    </location>
</feature>
<name>A0A397YU60_BRACM</name>
<reference evidence="7 8" key="1">
    <citation type="submission" date="2018-06" db="EMBL/GenBank/DDBJ databases">
        <title>WGS assembly of Brassica rapa FPsc.</title>
        <authorList>
            <person name="Bowman J."/>
            <person name="Kohchi T."/>
            <person name="Yamato K."/>
            <person name="Jenkins J."/>
            <person name="Shu S."/>
            <person name="Ishizaki K."/>
            <person name="Yamaoka S."/>
            <person name="Nishihama R."/>
            <person name="Nakamura Y."/>
            <person name="Berger F."/>
            <person name="Adam C."/>
            <person name="Aki S."/>
            <person name="Althoff F."/>
            <person name="Araki T."/>
            <person name="Arteaga-Vazquez M."/>
            <person name="Balasubrmanian S."/>
            <person name="Bauer D."/>
            <person name="Boehm C."/>
            <person name="Briginshaw L."/>
            <person name="Caballero-Perez J."/>
            <person name="Catarino B."/>
            <person name="Chen F."/>
            <person name="Chiyoda S."/>
            <person name="Chovatia M."/>
            <person name="Davies K."/>
            <person name="Delmans M."/>
            <person name="Demura T."/>
            <person name="Dierschke T."/>
            <person name="Dolan L."/>
            <person name="Dorantes-Acosta A."/>
            <person name="Eklund D."/>
            <person name="Florent S."/>
            <person name="Flores-Sandoval E."/>
            <person name="Fujiyama A."/>
            <person name="Fukuzawa H."/>
            <person name="Galik B."/>
            <person name="Grimanelli D."/>
            <person name="Grimwood J."/>
            <person name="Grossniklaus U."/>
            <person name="Hamada T."/>
            <person name="Haseloff J."/>
            <person name="Hetherington A."/>
            <person name="Higo A."/>
            <person name="Hirakawa Y."/>
            <person name="Hundley H."/>
            <person name="Ikeda Y."/>
            <person name="Inoue K."/>
            <person name="Inoue S."/>
            <person name="Ishida S."/>
            <person name="Jia Q."/>
            <person name="Kakita M."/>
            <person name="Kanazawa T."/>
            <person name="Kawai Y."/>
            <person name="Kawashima T."/>
            <person name="Kennedy M."/>
            <person name="Kinose K."/>
            <person name="Kinoshita T."/>
            <person name="Kohara Y."/>
            <person name="Koide E."/>
            <person name="Komatsu K."/>
            <person name="Kopischke S."/>
            <person name="Kubo M."/>
            <person name="Kyozuka J."/>
            <person name="Lagercrantz U."/>
            <person name="Lin S."/>
            <person name="Lindquist E."/>
            <person name="Lipzen A."/>
            <person name="Lu C."/>
            <person name="Luna E."/>
            <person name="Martienssen R."/>
            <person name="Minamino N."/>
            <person name="Mizutani M."/>
            <person name="Mizutani M."/>
            <person name="Mochizuki N."/>
            <person name="Monte I."/>
            <person name="Mosher R."/>
            <person name="Nagasaki H."/>
            <person name="Nakagami H."/>
            <person name="Naramoto S."/>
            <person name="Nishitani K."/>
            <person name="Ohtani M."/>
            <person name="Okamoto T."/>
            <person name="Okumura M."/>
            <person name="Phillips J."/>
            <person name="Pollak B."/>
            <person name="Reinders A."/>
            <person name="Roevekamp M."/>
            <person name="Sano R."/>
            <person name="Sawa S."/>
            <person name="Schmid M."/>
            <person name="Shirakawa M."/>
            <person name="Solano R."/>
            <person name="Spunde A."/>
            <person name="Suetsugu N."/>
            <person name="Sugano S."/>
            <person name="Sugiyama A."/>
            <person name="Sun R."/>
            <person name="Suzuki Y."/>
            <person name="Takenaka M."/>
            <person name="Takezawa D."/>
            <person name="Tomogane H."/>
            <person name="Tsuzuki M."/>
            <person name="Ueda T."/>
            <person name="Umeda M."/>
            <person name="Ward J."/>
            <person name="Watanabe Y."/>
            <person name="Yazaki K."/>
            <person name="Yokoyama R."/>
            <person name="Yoshitake Y."/>
            <person name="Yotsui I."/>
            <person name="Zachgo S."/>
            <person name="Schmutz J."/>
        </authorList>
    </citation>
    <scope>NUCLEOTIDE SEQUENCE [LARGE SCALE GENOMIC DNA]</scope>
    <source>
        <strain evidence="8">cv. B-3</strain>
    </source>
</reference>
<sequence length="826" mass="95173">MSDTISVKINCFFGGVFKKDDEDGKLNYVNGLLEQFEVDGDAVYDEVMKKMVKVVSKGKIWYKLPYEDISKKKDLSENGEVNKRKINANGRWYKELDVFIEEAEPDDVTATEAEQHVVDGDEIDGDTQVEQHVILGDENDAEAEQEAVDGEELDAPAEQEVEEEESEDEYQASNESENEDDFDRNFQEVLEMFRNENYEDEILDEDEIYPDTENSSDDEEEQAERMAKRGELDGVFSLRQTFHTGEDFKKQVIKYILKTRRNVVYDRWEKTKIGAKCSGKGCRWRIYCSVETPIKQWMVKVYVNTHTCHPTGKCKLIKSPAIAEVMLEKIRKEPEMSAPMIREEFRDKFNILISPEQAKIARRIVLDKLQAECNEHFARIKDYEMELLRSNPDSKIEITTTTKPNGAKAFNSMYICFHNLRVSWKTYCRPVIGLDGTFLKHSSLQGLILTAVGRDPNNQIYPIAWAVVTSENNDNWQWFIQRLKIDLGLGMVELPRAEHRACARHIYSNLKKLHKSDTLKPLFWRVASSYNEADYEKNLENLKQLDPLAADDLLKKDPTSWCRAFFRIGSCCSDTHNNFTESYNRTLKIATNKPFIQMLELIRRDAMQRIATRSKTANNTPGLYTKKARKEVEKSCDEAQYCYSYCRTGGEFEIVEFSNGYTVNLPSRSCTCRKWDLSGIPCRHAVSAIRENGMEVDDYISDYYLTSKWQGVYFRGLRPVNGPKFWKLSGAERIEASPYKRPPGRPKGKARIKGILESPKKNPTKVSRKGRIGHCSLCGGERHNSRKCPHEPEESRAKRRRANTEQQAQEQEAEDVSSTAPRATQT</sequence>
<dbReference type="InterPro" id="IPR004332">
    <property type="entry name" value="Transposase_MuDR"/>
</dbReference>
<dbReference type="AlphaFoldDB" id="A0A397YU60"/>
<dbReference type="EMBL" id="CM010634">
    <property type="protein sequence ID" value="RID56188.1"/>
    <property type="molecule type" value="Genomic_DNA"/>
</dbReference>
<feature type="compositionally biased region" description="Polar residues" evidence="5">
    <location>
        <begin position="816"/>
        <end position="826"/>
    </location>
</feature>
<dbReference type="GO" id="GO:0008270">
    <property type="term" value="F:zinc ion binding"/>
    <property type="evidence" value="ECO:0007669"/>
    <property type="project" value="UniProtKB-KW"/>
</dbReference>
<evidence type="ECO:0000256" key="3">
    <source>
        <dbReference type="ARBA" id="ARBA00022833"/>
    </source>
</evidence>
<accession>A0A397YU60</accession>
<dbReference type="InterPro" id="IPR006564">
    <property type="entry name" value="Znf_PMZ"/>
</dbReference>
<feature type="compositionally biased region" description="Basic and acidic residues" evidence="5">
    <location>
        <begin position="780"/>
        <end position="796"/>
    </location>
</feature>
<evidence type="ECO:0000313" key="8">
    <source>
        <dbReference type="Proteomes" id="UP000264353"/>
    </source>
</evidence>
<dbReference type="Pfam" id="PF10551">
    <property type="entry name" value="MULE"/>
    <property type="match status" value="1"/>
</dbReference>
<feature type="compositionally biased region" description="Basic residues" evidence="5">
    <location>
        <begin position="762"/>
        <end position="772"/>
    </location>
</feature>